<organism evidence="2 3">
    <name type="scientific">Gossypium australe</name>
    <dbReference type="NCBI Taxonomy" id="47621"/>
    <lineage>
        <taxon>Eukaryota</taxon>
        <taxon>Viridiplantae</taxon>
        <taxon>Streptophyta</taxon>
        <taxon>Embryophyta</taxon>
        <taxon>Tracheophyta</taxon>
        <taxon>Spermatophyta</taxon>
        <taxon>Magnoliopsida</taxon>
        <taxon>eudicotyledons</taxon>
        <taxon>Gunneridae</taxon>
        <taxon>Pentapetalae</taxon>
        <taxon>rosids</taxon>
        <taxon>malvids</taxon>
        <taxon>Malvales</taxon>
        <taxon>Malvaceae</taxon>
        <taxon>Malvoideae</taxon>
        <taxon>Gossypium</taxon>
    </lineage>
</organism>
<accession>A0A5B6UDP3</accession>
<keyword evidence="3" id="KW-1185">Reference proteome</keyword>
<dbReference type="AlphaFoldDB" id="A0A5B6UDP3"/>
<name>A0A5B6UDP3_9ROSI</name>
<dbReference type="Proteomes" id="UP000325315">
    <property type="component" value="Unassembled WGS sequence"/>
</dbReference>
<dbReference type="InterPro" id="IPR016024">
    <property type="entry name" value="ARM-type_fold"/>
</dbReference>
<dbReference type="PANTHER" id="PTHR21567:SF62">
    <property type="entry name" value="ARM REPEAT SUPERFAMILY PROTEIN"/>
    <property type="match status" value="1"/>
</dbReference>
<dbReference type="SMART" id="SM01349">
    <property type="entry name" value="TOG"/>
    <property type="match status" value="1"/>
</dbReference>
<dbReference type="SUPFAM" id="SSF48371">
    <property type="entry name" value="ARM repeat"/>
    <property type="match status" value="1"/>
</dbReference>
<dbReference type="EMBL" id="SMMG02000012">
    <property type="protein sequence ID" value="KAA3455959.1"/>
    <property type="molecule type" value="Genomic_DNA"/>
</dbReference>
<evidence type="ECO:0000313" key="2">
    <source>
        <dbReference type="EMBL" id="KAA3455959.1"/>
    </source>
</evidence>
<dbReference type="GO" id="GO:0000226">
    <property type="term" value="P:microtubule cytoskeleton organization"/>
    <property type="evidence" value="ECO:0007669"/>
    <property type="project" value="TreeGrafter"/>
</dbReference>
<dbReference type="InterPro" id="IPR011989">
    <property type="entry name" value="ARM-like"/>
</dbReference>
<reference evidence="3" key="1">
    <citation type="journal article" date="2019" name="Plant Biotechnol. J.">
        <title>Genome sequencing of the Australian wild diploid species Gossypium australe highlights disease resistance and delayed gland morphogenesis.</title>
        <authorList>
            <person name="Cai Y."/>
            <person name="Cai X."/>
            <person name="Wang Q."/>
            <person name="Wang P."/>
            <person name="Zhang Y."/>
            <person name="Cai C."/>
            <person name="Xu Y."/>
            <person name="Wang K."/>
            <person name="Zhou Z."/>
            <person name="Wang C."/>
            <person name="Geng S."/>
            <person name="Li B."/>
            <person name="Dong Q."/>
            <person name="Hou Y."/>
            <person name="Wang H."/>
            <person name="Ai P."/>
            <person name="Liu Z."/>
            <person name="Yi F."/>
            <person name="Sun M."/>
            <person name="An G."/>
            <person name="Cheng J."/>
            <person name="Zhang Y."/>
            <person name="Shi Q."/>
            <person name="Xie Y."/>
            <person name="Shi X."/>
            <person name="Chang Y."/>
            <person name="Huang F."/>
            <person name="Chen Y."/>
            <person name="Hong S."/>
            <person name="Mi L."/>
            <person name="Sun Q."/>
            <person name="Zhang L."/>
            <person name="Zhou B."/>
            <person name="Peng R."/>
            <person name="Zhang X."/>
            <person name="Liu F."/>
        </authorList>
    </citation>
    <scope>NUCLEOTIDE SEQUENCE [LARGE SCALE GENOMIC DNA]</scope>
    <source>
        <strain evidence="3">cv. PA1801</strain>
    </source>
</reference>
<proteinExistence type="predicted"/>
<evidence type="ECO:0000259" key="1">
    <source>
        <dbReference type="SMART" id="SM01349"/>
    </source>
</evidence>
<dbReference type="InterPro" id="IPR034085">
    <property type="entry name" value="TOG"/>
</dbReference>
<dbReference type="Gene3D" id="1.25.10.10">
    <property type="entry name" value="Leucine-rich Repeat Variant"/>
    <property type="match status" value="1"/>
</dbReference>
<comment type="caution">
    <text evidence="2">The sequence shown here is derived from an EMBL/GenBank/DDBJ whole genome shotgun (WGS) entry which is preliminary data.</text>
</comment>
<dbReference type="OrthoDB" id="63891at2759"/>
<feature type="domain" description="TOG" evidence="1">
    <location>
        <begin position="62"/>
        <end position="286"/>
    </location>
</feature>
<dbReference type="GO" id="GO:0008017">
    <property type="term" value="F:microtubule binding"/>
    <property type="evidence" value="ECO:0007669"/>
    <property type="project" value="TreeGrafter"/>
</dbReference>
<sequence>MQVTTLISMMSGNALRDLNTLPASERKNDSSSKGNFTKTCNGNTIENVEELQKKNPSSVCINGGETVNAGVEVANSEVEYIESENLGDLEDVNTCLELSQLGDLIPLVVKSLKNPRSAVCKTAIMTSADIFSAYNDDLIEFLDPLLVQLLLKSSQDKRFVCEAAERALEVMTTSVFPMSLLPKLQPYLKNRNPRIRAKASMCFSRSVPRLGVEGIQEYGIDKLIQVAASQLSDQLPESREAARTLLLELQTVYEKSNGLSTTIPEQPEMNSWEHFCQSKLSPLSAQAVLRVTNIAREGLHYSIY</sequence>
<gene>
    <name evidence="2" type="ORF">EPI10_018927</name>
</gene>
<dbReference type="PANTHER" id="PTHR21567">
    <property type="entry name" value="CLASP"/>
    <property type="match status" value="1"/>
</dbReference>
<evidence type="ECO:0000313" key="3">
    <source>
        <dbReference type="Proteomes" id="UP000325315"/>
    </source>
</evidence>
<protein>
    <submittedName>
        <fullName evidence="2">ARM repeat superfamily protein isoform 2</fullName>
    </submittedName>
</protein>
<dbReference type="GO" id="GO:0005881">
    <property type="term" value="C:cytoplasmic microtubule"/>
    <property type="evidence" value="ECO:0007669"/>
    <property type="project" value="TreeGrafter"/>
</dbReference>